<dbReference type="Proteomes" id="UP000567293">
    <property type="component" value="Unassembled WGS sequence"/>
</dbReference>
<evidence type="ECO:0000313" key="5">
    <source>
        <dbReference type="EMBL" id="MBA0087677.1"/>
    </source>
</evidence>
<dbReference type="GO" id="GO:0030246">
    <property type="term" value="F:carbohydrate binding"/>
    <property type="evidence" value="ECO:0007669"/>
    <property type="project" value="UniProtKB-ARBA"/>
</dbReference>
<name>A0A7V8SZH1_9BACT</name>
<comment type="similarity">
    <text evidence="2">Belongs to the bacterial solute-binding protein 2 family.</text>
</comment>
<reference evidence="5" key="1">
    <citation type="submission" date="2020-06" db="EMBL/GenBank/DDBJ databases">
        <title>Legume-microbial interactions unlock mineral nutrients during tropical forest succession.</title>
        <authorList>
            <person name="Epihov D.Z."/>
        </authorList>
    </citation>
    <scope>NUCLEOTIDE SEQUENCE [LARGE SCALE GENOMIC DNA]</scope>
    <source>
        <strain evidence="5">Pan2503</strain>
    </source>
</reference>
<dbReference type="Pfam" id="PF13407">
    <property type="entry name" value="Peripla_BP_4"/>
    <property type="match status" value="1"/>
</dbReference>
<evidence type="ECO:0000259" key="4">
    <source>
        <dbReference type="Pfam" id="PF13407"/>
    </source>
</evidence>
<evidence type="ECO:0000313" key="6">
    <source>
        <dbReference type="Proteomes" id="UP000567293"/>
    </source>
</evidence>
<sequence length="181" mass="19638">LEIGRIQGRQIAALVPHGGAVLCIQGPGENSAAKDRTAGMQETKPANVHPTLLRAQWTEESSQKAVRSWLKLTTSRKAAIDLIAAQDDSMAIGARKAFEELPNETEKERWLSLPFLGCDGLPKTGQAWVKSGLLAATIFVPPNAGQAIELFVEAFERGKQPPERALTVPVSVPPLNELKRR</sequence>
<dbReference type="SUPFAM" id="SSF53822">
    <property type="entry name" value="Periplasmic binding protein-like I"/>
    <property type="match status" value="1"/>
</dbReference>
<feature type="non-terminal residue" evidence="5">
    <location>
        <position position="1"/>
    </location>
</feature>
<accession>A0A7V8SZH1</accession>
<keyword evidence="6" id="KW-1185">Reference proteome</keyword>
<comment type="caution">
    <text evidence="5">The sequence shown here is derived from an EMBL/GenBank/DDBJ whole genome shotgun (WGS) entry which is preliminary data.</text>
</comment>
<dbReference type="InterPro" id="IPR025997">
    <property type="entry name" value="SBP_2_dom"/>
</dbReference>
<dbReference type="PANTHER" id="PTHR46847:SF1">
    <property type="entry name" value="D-ALLOSE-BINDING PERIPLASMIC PROTEIN-RELATED"/>
    <property type="match status" value="1"/>
</dbReference>
<evidence type="ECO:0000256" key="1">
    <source>
        <dbReference type="ARBA" id="ARBA00004196"/>
    </source>
</evidence>
<dbReference type="InterPro" id="IPR028082">
    <property type="entry name" value="Peripla_BP_I"/>
</dbReference>
<gene>
    <name evidence="5" type="ORF">HRJ53_22055</name>
</gene>
<dbReference type="EMBL" id="JACDQQ010002126">
    <property type="protein sequence ID" value="MBA0087677.1"/>
    <property type="molecule type" value="Genomic_DNA"/>
</dbReference>
<keyword evidence="3" id="KW-0732">Signal</keyword>
<dbReference type="GO" id="GO:0030313">
    <property type="term" value="C:cell envelope"/>
    <property type="evidence" value="ECO:0007669"/>
    <property type="project" value="UniProtKB-SubCell"/>
</dbReference>
<evidence type="ECO:0000256" key="2">
    <source>
        <dbReference type="ARBA" id="ARBA00007639"/>
    </source>
</evidence>
<comment type="subcellular location">
    <subcellularLocation>
        <location evidence="1">Cell envelope</location>
    </subcellularLocation>
</comment>
<organism evidence="5 6">
    <name type="scientific">Candidatus Acidiferrum panamense</name>
    <dbReference type="NCBI Taxonomy" id="2741543"/>
    <lineage>
        <taxon>Bacteria</taxon>
        <taxon>Pseudomonadati</taxon>
        <taxon>Acidobacteriota</taxon>
        <taxon>Terriglobia</taxon>
        <taxon>Candidatus Acidiferrales</taxon>
        <taxon>Candidatus Acidiferrum</taxon>
    </lineage>
</organism>
<dbReference type="PANTHER" id="PTHR46847">
    <property type="entry name" value="D-ALLOSE-BINDING PERIPLASMIC PROTEIN-RELATED"/>
    <property type="match status" value="1"/>
</dbReference>
<dbReference type="AlphaFoldDB" id="A0A7V8SZH1"/>
<proteinExistence type="inferred from homology"/>
<evidence type="ECO:0000256" key="3">
    <source>
        <dbReference type="ARBA" id="ARBA00022729"/>
    </source>
</evidence>
<feature type="domain" description="Periplasmic binding protein" evidence="4">
    <location>
        <begin position="2"/>
        <end position="151"/>
    </location>
</feature>
<dbReference type="Gene3D" id="3.40.50.2300">
    <property type="match status" value="1"/>
</dbReference>
<protein>
    <submittedName>
        <fullName evidence="5">Substrate-binding domain-containing protein</fullName>
    </submittedName>
</protein>